<keyword evidence="1" id="KW-0732">Signal</keyword>
<dbReference type="EMBL" id="JAAZWO010000051">
    <property type="protein sequence ID" value="MBC2400136.1"/>
    <property type="molecule type" value="Genomic_DNA"/>
</dbReference>
<organism evidence="2 3">
    <name type="scientific">Clostridium tetanomorphum</name>
    <dbReference type="NCBI Taxonomy" id="1553"/>
    <lineage>
        <taxon>Bacteria</taxon>
        <taxon>Bacillati</taxon>
        <taxon>Bacillota</taxon>
        <taxon>Clostridia</taxon>
        <taxon>Eubacteriales</taxon>
        <taxon>Clostridiaceae</taxon>
        <taxon>Clostridium</taxon>
    </lineage>
</organism>
<dbReference type="PANTHER" id="PTHR43649">
    <property type="entry name" value="ARABINOSE-BINDING PROTEIN-RELATED"/>
    <property type="match status" value="1"/>
</dbReference>
<protein>
    <submittedName>
        <fullName evidence="2">Extracellular solute-binding protein</fullName>
    </submittedName>
</protein>
<dbReference type="SUPFAM" id="SSF63825">
    <property type="entry name" value="YWTD domain"/>
    <property type="match status" value="1"/>
</dbReference>
<name>A0A923J2C9_CLOTT</name>
<evidence type="ECO:0000313" key="2">
    <source>
        <dbReference type="EMBL" id="MBC2400136.1"/>
    </source>
</evidence>
<sequence>MKKIVSLLMILIFTISLVGCKDKGTSADASKGSDNINSMVEDISKNSGLDNITSFKVNSKNQLVMAGVTQSNEKKLGIYDADGKLVKDIKIDFGEKLGLCTVDEKDNIYVLTEKSSKREITVFNASGDKTKTINLKNTSKNVEEDGMKEIALRGYMEVDDKGNFYILTFGKDNQSVEAIDKEGKNIKNLYTKCDFISNDDEGNLFVGTMEQGNGAKFYVERTNPLSGQRVWKNEYTSGSFMKTAVHKKGDKDFYGLNSDNISKYNVADGKFIEKVIDFKDYGLVDFNSRIRDIDINKNKDVYILITEFNKKDRSEKSQLVRCNLNNKNKNKNSEKVITLSLMYQIQDIDVAISKFRKMHPDIKIEVKNTITDFNDPSSYEKYTKNVNTEIMSGKGSDIICMNGLPYHKYVDKKALVNLSDFISKDKGFNMKNYNEKIINAFKYKKGLYTIPTRYEFSALAVDKKILEENKINIDDKNWTWNNFMDYARKLTKDKNGDGKIDQYALPKMKGSEIMQFLFLNGNYNKFIDEDKKQAKFDSKEFIDILNLAKEVTTKGIMDTKGDGISTTTGGNIQFLHSDNVFLPTPIFSNVILGDKFNLLNLPSQGSSFTSNSTFSINKHSKYKDECWEFIKFLISEDIQAGDSASGIPINNVALERVQKEIIEMTKDRKPYNLTQDDVNIFNKFISNLSNGDNENSQVQEIVGTETDKFISGQQTAEQAAKIIQNKVSTMINE</sequence>
<dbReference type="RefSeq" id="WP_035150537.1">
    <property type="nucleotide sequence ID" value="NZ_JAAZWO010000051.1"/>
</dbReference>
<dbReference type="InterPro" id="IPR006059">
    <property type="entry name" value="SBP"/>
</dbReference>
<proteinExistence type="predicted"/>
<dbReference type="Gene3D" id="3.40.190.10">
    <property type="entry name" value="Periplasmic binding protein-like II"/>
    <property type="match status" value="1"/>
</dbReference>
<dbReference type="PANTHER" id="PTHR43649:SF12">
    <property type="entry name" value="DIACETYLCHITOBIOSE BINDING PROTEIN DASA"/>
    <property type="match status" value="1"/>
</dbReference>
<gene>
    <name evidence="2" type="ORF">HGG79_20625</name>
</gene>
<feature type="chain" id="PRO_5038628604" evidence="1">
    <location>
        <begin position="21"/>
        <end position="733"/>
    </location>
</feature>
<dbReference type="InterPro" id="IPR050490">
    <property type="entry name" value="Bact_solute-bd_prot1"/>
</dbReference>
<reference evidence="2 3" key="1">
    <citation type="submission" date="2020-04" db="EMBL/GenBank/DDBJ databases">
        <title>Genomic insights into acetone-butanol-ethanol (ABE) fermentation by sequencing solventogenic clostridia strains.</title>
        <authorList>
            <person name="Brown S."/>
        </authorList>
    </citation>
    <scope>NUCLEOTIDE SEQUENCE [LARGE SCALE GENOMIC DNA]</scope>
    <source>
        <strain evidence="2 3">DJ011</strain>
    </source>
</reference>
<keyword evidence="3" id="KW-1185">Reference proteome</keyword>
<dbReference type="Proteomes" id="UP000563151">
    <property type="component" value="Unassembled WGS sequence"/>
</dbReference>
<dbReference type="Pfam" id="PF01547">
    <property type="entry name" value="SBP_bac_1"/>
    <property type="match status" value="1"/>
</dbReference>
<evidence type="ECO:0000313" key="3">
    <source>
        <dbReference type="Proteomes" id="UP000563151"/>
    </source>
</evidence>
<dbReference type="PROSITE" id="PS51257">
    <property type="entry name" value="PROKAR_LIPOPROTEIN"/>
    <property type="match status" value="1"/>
</dbReference>
<feature type="signal peptide" evidence="1">
    <location>
        <begin position="1"/>
        <end position="20"/>
    </location>
</feature>
<accession>A0A923J2C9</accession>
<dbReference type="SUPFAM" id="SSF53850">
    <property type="entry name" value="Periplasmic binding protein-like II"/>
    <property type="match status" value="1"/>
</dbReference>
<comment type="caution">
    <text evidence="2">The sequence shown here is derived from an EMBL/GenBank/DDBJ whole genome shotgun (WGS) entry which is preliminary data.</text>
</comment>
<evidence type="ECO:0000256" key="1">
    <source>
        <dbReference type="SAM" id="SignalP"/>
    </source>
</evidence>
<dbReference type="AlphaFoldDB" id="A0A923J2C9"/>